<evidence type="ECO:0000256" key="1">
    <source>
        <dbReference type="SAM" id="Phobius"/>
    </source>
</evidence>
<keyword evidence="3" id="KW-1185">Reference proteome</keyword>
<evidence type="ECO:0000313" key="3">
    <source>
        <dbReference type="Proteomes" id="UP000257127"/>
    </source>
</evidence>
<accession>A0A3E1EY07</accession>
<reference evidence="2 3" key="1">
    <citation type="submission" date="2018-08" db="EMBL/GenBank/DDBJ databases">
        <title>The draft genome squence of Brumimicrobium sp. N62.</title>
        <authorList>
            <person name="Du Z.-J."/>
            <person name="Luo H.-R."/>
        </authorList>
    </citation>
    <scope>NUCLEOTIDE SEQUENCE [LARGE SCALE GENOMIC DNA]</scope>
    <source>
        <strain evidence="2 3">N62</strain>
    </source>
</reference>
<evidence type="ECO:0008006" key="4">
    <source>
        <dbReference type="Google" id="ProtNLM"/>
    </source>
</evidence>
<keyword evidence="1" id="KW-1133">Transmembrane helix</keyword>
<name>A0A3E1EY07_9FLAO</name>
<comment type="caution">
    <text evidence="2">The sequence shown here is derived from an EMBL/GenBank/DDBJ whole genome shotgun (WGS) entry which is preliminary data.</text>
</comment>
<dbReference type="AlphaFoldDB" id="A0A3E1EY07"/>
<organism evidence="2 3">
    <name type="scientific">Brumimicrobium aurantiacum</name>
    <dbReference type="NCBI Taxonomy" id="1737063"/>
    <lineage>
        <taxon>Bacteria</taxon>
        <taxon>Pseudomonadati</taxon>
        <taxon>Bacteroidota</taxon>
        <taxon>Flavobacteriia</taxon>
        <taxon>Flavobacteriales</taxon>
        <taxon>Crocinitomicaceae</taxon>
        <taxon>Brumimicrobium</taxon>
    </lineage>
</organism>
<keyword evidence="1" id="KW-0472">Membrane</keyword>
<gene>
    <name evidence="2" type="ORF">DXU93_08390</name>
</gene>
<dbReference type="Proteomes" id="UP000257127">
    <property type="component" value="Unassembled WGS sequence"/>
</dbReference>
<evidence type="ECO:0000313" key="2">
    <source>
        <dbReference type="EMBL" id="RFC54432.1"/>
    </source>
</evidence>
<sequence length="314" mass="36267">MKNWLHIAFFLVLSTCYGQTLNINLSSEEVQIGEPFTLTYAVISDQEIENVNFQAETGFISGNAMNHNQQSNLTEDYELEILQPFEDTLFKENGEFIWKGSYELIAWDSAYVAILPKEIKFNDSIYAFPAGLVYVSTPPADPTKPLYDINEEFTELPEKNAFVKWFEQNYIWVVILAVFVVALIIFLKKRSRKAPPELSIRELTLAQIDQLEKTKGYEVNLKEYYFSLSLILRRFFAAHYQDGILDKTTFEIELFLKKKGLSKELIALTKQLLMQSDMVKFAKSEPALNEIQKVTNDARSVVDKVTKFEINKDE</sequence>
<keyword evidence="1" id="KW-0812">Transmembrane</keyword>
<protein>
    <recommendedName>
        <fullName evidence="4">Protein BatD</fullName>
    </recommendedName>
</protein>
<feature type="transmembrane region" description="Helical" evidence="1">
    <location>
        <begin position="170"/>
        <end position="187"/>
    </location>
</feature>
<dbReference type="EMBL" id="QURB01000004">
    <property type="protein sequence ID" value="RFC54432.1"/>
    <property type="molecule type" value="Genomic_DNA"/>
</dbReference>
<proteinExistence type="predicted"/>